<reference evidence="2" key="1">
    <citation type="submission" date="2024-07" db="EMBL/GenBank/DDBJ databases">
        <title>Two chromosome-level genome assemblies of Korean endemic species Abeliophyllum distichum and Forsythia ovata (Oleaceae).</title>
        <authorList>
            <person name="Jang H."/>
        </authorList>
    </citation>
    <scope>NUCLEOTIDE SEQUENCE [LARGE SCALE GENOMIC DNA]</scope>
</reference>
<evidence type="ECO:0000313" key="1">
    <source>
        <dbReference type="EMBL" id="KAL2538334.1"/>
    </source>
</evidence>
<protein>
    <recommendedName>
        <fullName evidence="3">Reverse transcriptase zinc-binding domain-containing protein</fullName>
    </recommendedName>
</protein>
<evidence type="ECO:0000313" key="2">
    <source>
        <dbReference type="Proteomes" id="UP001604277"/>
    </source>
</evidence>
<dbReference type="AlphaFoldDB" id="A0ABD1VLU8"/>
<name>A0ABD1VLU8_9LAMI</name>
<organism evidence="1 2">
    <name type="scientific">Forsythia ovata</name>
    <dbReference type="NCBI Taxonomy" id="205694"/>
    <lineage>
        <taxon>Eukaryota</taxon>
        <taxon>Viridiplantae</taxon>
        <taxon>Streptophyta</taxon>
        <taxon>Embryophyta</taxon>
        <taxon>Tracheophyta</taxon>
        <taxon>Spermatophyta</taxon>
        <taxon>Magnoliopsida</taxon>
        <taxon>eudicotyledons</taxon>
        <taxon>Gunneridae</taxon>
        <taxon>Pentapetalae</taxon>
        <taxon>asterids</taxon>
        <taxon>lamiids</taxon>
        <taxon>Lamiales</taxon>
        <taxon>Oleaceae</taxon>
        <taxon>Forsythieae</taxon>
        <taxon>Forsythia</taxon>
    </lineage>
</organism>
<proteinExistence type="predicted"/>
<keyword evidence="2" id="KW-1185">Reference proteome</keyword>
<accession>A0ABD1VLU8</accession>
<gene>
    <name evidence="1" type="ORF">Fot_19725</name>
</gene>
<sequence length="108" mass="12240">MNGGTSWSIFGPIEYMVLIQLQQGAEASSSDRLIRWCPFAWDLNVPPKVRVFLWKFFMRINLPWLTCSMKKWVTLIGAGFAAGCNQRLMHSSSVLGRRRCGKRLACGS</sequence>
<dbReference type="Proteomes" id="UP001604277">
    <property type="component" value="Unassembled WGS sequence"/>
</dbReference>
<evidence type="ECO:0008006" key="3">
    <source>
        <dbReference type="Google" id="ProtNLM"/>
    </source>
</evidence>
<dbReference type="EMBL" id="JBFOLJ010000005">
    <property type="protein sequence ID" value="KAL2538334.1"/>
    <property type="molecule type" value="Genomic_DNA"/>
</dbReference>
<comment type="caution">
    <text evidence="1">The sequence shown here is derived from an EMBL/GenBank/DDBJ whole genome shotgun (WGS) entry which is preliminary data.</text>
</comment>